<dbReference type="Gene3D" id="3.20.20.210">
    <property type="match status" value="1"/>
</dbReference>
<evidence type="ECO:0000313" key="2">
    <source>
        <dbReference type="EMBL" id="OPZ92937.1"/>
    </source>
</evidence>
<dbReference type="GO" id="GO:0008168">
    <property type="term" value="F:methyltransferase activity"/>
    <property type="evidence" value="ECO:0007669"/>
    <property type="project" value="UniProtKB-KW"/>
</dbReference>
<evidence type="ECO:0000259" key="1">
    <source>
        <dbReference type="Pfam" id="PF01208"/>
    </source>
</evidence>
<comment type="caution">
    <text evidence="2">The sequence shown here is derived from an EMBL/GenBank/DDBJ whole genome shotgun (WGS) entry which is preliminary data.</text>
</comment>
<dbReference type="InterPro" id="IPR000257">
    <property type="entry name" value="Uroporphyrinogen_deCOase"/>
</dbReference>
<keyword evidence="2" id="KW-0808">Transferase</keyword>
<proteinExistence type="predicted"/>
<feature type="domain" description="Uroporphyrinogen decarboxylase (URO-D)" evidence="1">
    <location>
        <begin position="139"/>
        <end position="333"/>
    </location>
</feature>
<dbReference type="SUPFAM" id="SSF51726">
    <property type="entry name" value="UROD/MetE-like"/>
    <property type="match status" value="1"/>
</dbReference>
<keyword evidence="2" id="KW-0489">Methyltransferase</keyword>
<reference evidence="2" key="1">
    <citation type="submission" date="2017-02" db="EMBL/GenBank/DDBJ databases">
        <title>Delving into the versatile metabolic prowess of the omnipresent phylum Bacteroidetes.</title>
        <authorList>
            <person name="Nobu M.K."/>
            <person name="Mei R."/>
            <person name="Narihiro T."/>
            <person name="Kuroda K."/>
            <person name="Liu W.-T."/>
        </authorList>
    </citation>
    <scope>NUCLEOTIDE SEQUENCE</scope>
    <source>
        <strain evidence="2">ADurb.Bin417</strain>
    </source>
</reference>
<dbReference type="AlphaFoldDB" id="A0A1V5MI60"/>
<organism evidence="2">
    <name type="scientific">candidate division TA06 bacterium ADurb.Bin417</name>
    <dbReference type="NCBI Taxonomy" id="1852828"/>
    <lineage>
        <taxon>Bacteria</taxon>
        <taxon>Bacteria division TA06</taxon>
    </lineage>
</organism>
<dbReference type="InterPro" id="IPR038071">
    <property type="entry name" value="UROD/MetE-like_sf"/>
</dbReference>
<dbReference type="EMBL" id="MWAK01000056">
    <property type="protein sequence ID" value="OPZ92937.1"/>
    <property type="molecule type" value="Genomic_DNA"/>
</dbReference>
<dbReference type="Proteomes" id="UP000485484">
    <property type="component" value="Unassembled WGS sequence"/>
</dbReference>
<gene>
    <name evidence="2" type="ORF">BWY73_00560</name>
</gene>
<dbReference type="PANTHER" id="PTHR47099">
    <property type="entry name" value="METHYLCOBAMIDE:COM METHYLTRANSFERASE MTBA"/>
    <property type="match status" value="1"/>
</dbReference>
<sequence length="341" mass="38153">MGPDKAWVASAIAHRETEAVPYYFDFTPPARRRAESIYGSPLEERLCLPLRMGSCRKLKPLYADPSEFGPTARDEFGVTWSTSPVDRGAPIRPALSGPDLSGYRFPDPAAAWRFEDIGAWSRRRRSQFTILWLGDLWERAAFMRGLEDLLLDLALHPGFVEELLDGITGYLLDTLGILLERFEFDGVALSDDYGTQRSLLISPESWRRFITPRLDLIYRPARAAGKIIFHHSDGNIWPIIPDLIELGCDILHPVQPEAMDVLRLKREFGRDLTFCGGFPTQDLLVHGRPGQVRDEARRLMDLLGRGGGYIFSNGITIQSDVPADNLAALIDSALQGRSSSA</sequence>
<dbReference type="InterPro" id="IPR052024">
    <property type="entry name" value="Methanogen_methyltrans"/>
</dbReference>
<dbReference type="Pfam" id="PF01208">
    <property type="entry name" value="URO-D"/>
    <property type="match status" value="1"/>
</dbReference>
<dbReference type="PANTHER" id="PTHR47099:SF1">
    <property type="entry name" value="METHYLCOBAMIDE:COM METHYLTRANSFERASE MTBA"/>
    <property type="match status" value="1"/>
</dbReference>
<dbReference type="GO" id="GO:0006779">
    <property type="term" value="P:porphyrin-containing compound biosynthetic process"/>
    <property type="evidence" value="ECO:0007669"/>
    <property type="project" value="InterPro"/>
</dbReference>
<dbReference type="GO" id="GO:0032259">
    <property type="term" value="P:methylation"/>
    <property type="evidence" value="ECO:0007669"/>
    <property type="project" value="UniProtKB-KW"/>
</dbReference>
<dbReference type="GO" id="GO:0004853">
    <property type="term" value="F:uroporphyrinogen decarboxylase activity"/>
    <property type="evidence" value="ECO:0007669"/>
    <property type="project" value="InterPro"/>
</dbReference>
<accession>A0A1V5MI60</accession>
<name>A0A1V5MI60_UNCT6</name>
<protein>
    <submittedName>
        <fullName evidence="2">Methylcobalamin:coenzyme M methyltransferase</fullName>
    </submittedName>
</protein>